<dbReference type="EMBL" id="BLLN01000002">
    <property type="protein sequence ID" value="GFH70545.1"/>
    <property type="molecule type" value="Genomic_DNA"/>
</dbReference>
<accession>A0ABQ1CJW4</accession>
<protein>
    <recommendedName>
        <fullName evidence="4">Secreted protein</fullName>
    </recommendedName>
</protein>
<reference evidence="2 3" key="1">
    <citation type="submission" date="2020-02" db="EMBL/GenBank/DDBJ databases">
        <title>Whole genome shotgun sequence of Streptomyces diastaticus subsp. diastaticus NBRC 13412.</title>
        <authorList>
            <person name="Ichikawa N."/>
            <person name="Komaki H."/>
            <person name="Tamura T."/>
        </authorList>
    </citation>
    <scope>NUCLEOTIDE SEQUENCE [LARGE SCALE GENOMIC DNA]</scope>
    <source>
        <strain evidence="2 3">NBRC 13412</strain>
    </source>
</reference>
<keyword evidence="3" id="KW-1185">Reference proteome</keyword>
<evidence type="ECO:0000313" key="3">
    <source>
        <dbReference type="Proteomes" id="UP000472710"/>
    </source>
</evidence>
<feature type="compositionally biased region" description="Basic and acidic residues" evidence="1">
    <location>
        <begin position="53"/>
        <end position="65"/>
    </location>
</feature>
<name>A0ABQ1CJW4_STRDI</name>
<proteinExistence type="predicted"/>
<feature type="region of interest" description="Disordered" evidence="1">
    <location>
        <begin position="34"/>
        <end position="105"/>
    </location>
</feature>
<evidence type="ECO:0008006" key="4">
    <source>
        <dbReference type="Google" id="ProtNLM"/>
    </source>
</evidence>
<gene>
    <name evidence="2" type="ORF">Sdia_13130</name>
</gene>
<dbReference type="Proteomes" id="UP000472710">
    <property type="component" value="Unassembled WGS sequence"/>
</dbReference>
<sequence length="154" mass="15819">MPVPAGNTAGEAEPAAAFAVTGALTGAAVATAQATDGDRTRKTAVATATGSATHEETERVPEGARRTQHYSPSSDGSALTCGRRTGHAAPLTSPAVTGPRERSALRAAKNAATSEAHCRPRRVKPLPYTVHARASVTAHAHAPRPKKIGPCPMW</sequence>
<organism evidence="2 3">
    <name type="scientific">Streptomyces diastaticus subsp. diastaticus</name>
    <dbReference type="NCBI Taxonomy" id="68040"/>
    <lineage>
        <taxon>Bacteria</taxon>
        <taxon>Bacillati</taxon>
        <taxon>Actinomycetota</taxon>
        <taxon>Actinomycetes</taxon>
        <taxon>Kitasatosporales</taxon>
        <taxon>Streptomycetaceae</taxon>
        <taxon>Streptomyces</taxon>
        <taxon>Streptomyces diastaticus group</taxon>
    </lineage>
</organism>
<comment type="caution">
    <text evidence="2">The sequence shown here is derived from an EMBL/GenBank/DDBJ whole genome shotgun (WGS) entry which is preliminary data.</text>
</comment>
<evidence type="ECO:0000256" key="1">
    <source>
        <dbReference type="SAM" id="MobiDB-lite"/>
    </source>
</evidence>
<evidence type="ECO:0000313" key="2">
    <source>
        <dbReference type="EMBL" id="GFH70545.1"/>
    </source>
</evidence>